<evidence type="ECO:0000313" key="1">
    <source>
        <dbReference type="EMBL" id="KAF2849213.1"/>
    </source>
</evidence>
<dbReference type="Proteomes" id="UP000799423">
    <property type="component" value="Unassembled WGS sequence"/>
</dbReference>
<gene>
    <name evidence="1" type="ORF">T440DRAFT_490741</name>
</gene>
<name>A0A6A7B1Q3_9PLEO</name>
<dbReference type="AlphaFoldDB" id="A0A6A7B1Q3"/>
<organism evidence="1 2">
    <name type="scientific">Plenodomus tracheiphilus IPT5</name>
    <dbReference type="NCBI Taxonomy" id="1408161"/>
    <lineage>
        <taxon>Eukaryota</taxon>
        <taxon>Fungi</taxon>
        <taxon>Dikarya</taxon>
        <taxon>Ascomycota</taxon>
        <taxon>Pezizomycotina</taxon>
        <taxon>Dothideomycetes</taxon>
        <taxon>Pleosporomycetidae</taxon>
        <taxon>Pleosporales</taxon>
        <taxon>Pleosporineae</taxon>
        <taxon>Leptosphaeriaceae</taxon>
        <taxon>Plenodomus</taxon>
    </lineage>
</organism>
<accession>A0A6A7B1Q3</accession>
<proteinExistence type="predicted"/>
<dbReference type="OrthoDB" id="10402775at2759"/>
<reference evidence="1" key="1">
    <citation type="submission" date="2020-01" db="EMBL/GenBank/DDBJ databases">
        <authorList>
            <consortium name="DOE Joint Genome Institute"/>
            <person name="Haridas S."/>
            <person name="Albert R."/>
            <person name="Binder M."/>
            <person name="Bloem J."/>
            <person name="Labutti K."/>
            <person name="Salamov A."/>
            <person name="Andreopoulos B."/>
            <person name="Baker S.E."/>
            <person name="Barry K."/>
            <person name="Bills G."/>
            <person name="Bluhm B.H."/>
            <person name="Cannon C."/>
            <person name="Castanera R."/>
            <person name="Culley D.E."/>
            <person name="Daum C."/>
            <person name="Ezra D."/>
            <person name="Gonzalez J.B."/>
            <person name="Henrissat B."/>
            <person name="Kuo A."/>
            <person name="Liang C."/>
            <person name="Lipzen A."/>
            <person name="Lutzoni F."/>
            <person name="Magnuson J."/>
            <person name="Mondo S."/>
            <person name="Nolan M."/>
            <person name="Ohm R."/>
            <person name="Pangilinan J."/>
            <person name="Park H.-J."/>
            <person name="Ramirez L."/>
            <person name="Alfaro M."/>
            <person name="Sun H."/>
            <person name="Tritt A."/>
            <person name="Yoshinaga Y."/>
            <person name="Zwiers L.-H."/>
            <person name="Turgeon B.G."/>
            <person name="Goodwin S.B."/>
            <person name="Spatafora J.W."/>
            <person name="Crous P.W."/>
            <person name="Grigoriev I.V."/>
        </authorList>
    </citation>
    <scope>NUCLEOTIDE SEQUENCE</scope>
    <source>
        <strain evidence="1">IPT5</strain>
    </source>
</reference>
<dbReference type="EMBL" id="MU006313">
    <property type="protein sequence ID" value="KAF2849213.1"/>
    <property type="molecule type" value="Genomic_DNA"/>
</dbReference>
<keyword evidence="2" id="KW-1185">Reference proteome</keyword>
<sequence>MSYEHEPAGPICQSLTTSLLSAATQIPLLRRCGVTAICVAATHCLAVSHSLVRILHGHSAGGSLQTVLTSFAATSSCRTLLPLIPSASCGIYHQTPIASLQNNTLPTLVTGLDPITLASSLAR</sequence>
<protein>
    <submittedName>
        <fullName evidence="1">Uncharacterized protein</fullName>
    </submittedName>
</protein>
<evidence type="ECO:0000313" key="2">
    <source>
        <dbReference type="Proteomes" id="UP000799423"/>
    </source>
</evidence>